<dbReference type="PANTHER" id="PTHR43794:SF11">
    <property type="entry name" value="AMIDOHYDROLASE-RELATED DOMAIN-CONTAINING PROTEIN"/>
    <property type="match status" value="1"/>
</dbReference>
<dbReference type="InterPro" id="IPR050287">
    <property type="entry name" value="MTA/SAH_deaminase"/>
</dbReference>
<evidence type="ECO:0000313" key="3">
    <source>
        <dbReference type="EMBL" id="PSL37938.1"/>
    </source>
</evidence>
<dbReference type="PANTHER" id="PTHR43794">
    <property type="entry name" value="AMINOHYDROLASE SSNA-RELATED"/>
    <property type="match status" value="1"/>
</dbReference>
<dbReference type="Pfam" id="PF01979">
    <property type="entry name" value="Amidohydro_1"/>
    <property type="match status" value="1"/>
</dbReference>
<dbReference type="InterPro" id="IPR032466">
    <property type="entry name" value="Metal_Hydrolase"/>
</dbReference>
<dbReference type="Proteomes" id="UP000268291">
    <property type="component" value="Unassembled WGS sequence"/>
</dbReference>
<evidence type="ECO:0000313" key="4">
    <source>
        <dbReference type="EMBL" id="RUQ87496.1"/>
    </source>
</evidence>
<dbReference type="EMBL" id="PYAU01000001">
    <property type="protein sequence ID" value="PSL37938.1"/>
    <property type="molecule type" value="Genomic_DNA"/>
</dbReference>
<dbReference type="InterPro" id="IPR011059">
    <property type="entry name" value="Metal-dep_hydrolase_composite"/>
</dbReference>
<keyword evidence="6" id="KW-1185">Reference proteome</keyword>
<dbReference type="Gene3D" id="2.30.40.10">
    <property type="entry name" value="Urease, subunit C, domain 1"/>
    <property type="match status" value="1"/>
</dbReference>
<dbReference type="RefSeq" id="WP_106563014.1">
    <property type="nucleotide sequence ID" value="NZ_PYAU01000001.1"/>
</dbReference>
<evidence type="ECO:0000256" key="1">
    <source>
        <dbReference type="ARBA" id="ARBA00022801"/>
    </source>
</evidence>
<evidence type="ECO:0000313" key="6">
    <source>
        <dbReference type="Proteomes" id="UP000268291"/>
    </source>
</evidence>
<dbReference type="EMBL" id="RZGY01000001">
    <property type="protein sequence ID" value="RUQ87496.1"/>
    <property type="molecule type" value="Genomic_DNA"/>
</dbReference>
<gene>
    <name evidence="3" type="ORF">CLV49_1546</name>
    <name evidence="4" type="ORF">ELQ93_11465</name>
</gene>
<organism evidence="3 5">
    <name type="scientific">Labedella gwakjiensis</name>
    <dbReference type="NCBI Taxonomy" id="390269"/>
    <lineage>
        <taxon>Bacteria</taxon>
        <taxon>Bacillati</taxon>
        <taxon>Actinomycetota</taxon>
        <taxon>Actinomycetes</taxon>
        <taxon>Micrococcales</taxon>
        <taxon>Microbacteriaceae</taxon>
        <taxon>Labedella</taxon>
    </lineage>
</organism>
<feature type="domain" description="Amidohydrolase-related" evidence="2">
    <location>
        <begin position="66"/>
        <end position="417"/>
    </location>
</feature>
<dbReference type="Proteomes" id="UP000241203">
    <property type="component" value="Unassembled WGS sequence"/>
</dbReference>
<dbReference type="AlphaFoldDB" id="A0A2P8GVE3"/>
<reference evidence="3 5" key="1">
    <citation type="submission" date="2018-03" db="EMBL/GenBank/DDBJ databases">
        <title>Genomic Encyclopedia of Archaeal and Bacterial Type Strains, Phase II (KMG-II): from individual species to whole genera.</title>
        <authorList>
            <person name="Goeker M."/>
        </authorList>
    </citation>
    <scope>NUCLEOTIDE SEQUENCE [LARGE SCALE GENOMIC DNA]</scope>
    <source>
        <strain evidence="3 5">DSM 21548</strain>
    </source>
</reference>
<proteinExistence type="predicted"/>
<dbReference type="Gene3D" id="3.20.20.140">
    <property type="entry name" value="Metal-dependent hydrolases"/>
    <property type="match status" value="1"/>
</dbReference>
<evidence type="ECO:0000313" key="5">
    <source>
        <dbReference type="Proteomes" id="UP000241203"/>
    </source>
</evidence>
<comment type="caution">
    <text evidence="3">The sequence shown here is derived from an EMBL/GenBank/DDBJ whole genome shotgun (WGS) entry which is preliminary data.</text>
</comment>
<dbReference type="SUPFAM" id="SSF51556">
    <property type="entry name" value="Metallo-dependent hydrolases"/>
    <property type="match status" value="1"/>
</dbReference>
<dbReference type="SUPFAM" id="SSF51338">
    <property type="entry name" value="Composite domain of metallo-dependent hydrolases"/>
    <property type="match status" value="1"/>
</dbReference>
<reference evidence="4 6" key="2">
    <citation type="submission" date="2018-12" db="EMBL/GenBank/DDBJ databases">
        <authorList>
            <person name="hu s."/>
            <person name="Xu Y."/>
            <person name="Xu B."/>
            <person name="Li F."/>
        </authorList>
    </citation>
    <scope>NUCLEOTIDE SEQUENCE [LARGE SCALE GENOMIC DNA]</scope>
    <source>
        <strain evidence="4 6">KSW2-17</strain>
    </source>
</reference>
<sequence>MSDTSTPRPRAGQPIVFRNGTVLTMDDRHTVHQRGDILVIDDRIEAVGPQLEVPEGTFEIDAAGGIVMPGMIDTHRHMWQTAMRGYGADWTLTQYFVWYYLEHGSHFRPQDVWAGNALSALDALDAGVTTTVDWSHGLRTVDHAEAALEALESSAGRFVLAYGNIFAGPWEWTHAADVRRFLERRNTSSDMLGFQLAFDVTGDPAFPERAAFEAADELGLAVTTHAGVWGATNDSGIKLMYENGFMHEDTVYVHAATLNDESYQMIAATGGSVSISTESEQSCGQGYPPAWVLRSHAIPVSMSVDTSVWFSSDLFAAMRATLGADRSLEHMKAHEIGETVTHAHLRAEHVVDWATRGGAKALGKDHLVGSLEPGKKADIVLLKNDASPTMFPIVNPYGHVSLQANRGDVHTVLVNGALAKFEHALVGDGIAKARSAVEDTVSYLQSTLGDEVWRQGMNPEIPETKILDNPYQYTDFRTAATHAAVPDV</sequence>
<name>A0A2P8GVE3_9MICO</name>
<dbReference type="InterPro" id="IPR006680">
    <property type="entry name" value="Amidohydro-rel"/>
</dbReference>
<keyword evidence="1 3" id="KW-0378">Hydrolase</keyword>
<dbReference type="GO" id="GO:0016810">
    <property type="term" value="F:hydrolase activity, acting on carbon-nitrogen (but not peptide) bonds"/>
    <property type="evidence" value="ECO:0007669"/>
    <property type="project" value="InterPro"/>
</dbReference>
<dbReference type="OrthoDB" id="3189065at2"/>
<protein>
    <submittedName>
        <fullName evidence="4">Amidohydrolase</fullName>
    </submittedName>
    <submittedName>
        <fullName evidence="3">Cytosine/adenosine deaminase-related metal-dependent hydrolase</fullName>
    </submittedName>
</protein>
<accession>A0A2P8GVE3</accession>
<evidence type="ECO:0000259" key="2">
    <source>
        <dbReference type="Pfam" id="PF01979"/>
    </source>
</evidence>